<accession>A0A8D8A4H4</accession>
<dbReference type="AlphaFoldDB" id="A0A8D8A4H4"/>
<dbReference type="SUPFAM" id="SSF48403">
    <property type="entry name" value="Ankyrin repeat"/>
    <property type="match status" value="1"/>
</dbReference>
<evidence type="ECO:0000313" key="2">
    <source>
        <dbReference type="EMBL" id="CAG6450181.1"/>
    </source>
</evidence>
<dbReference type="PROSITE" id="PS50088">
    <property type="entry name" value="ANK_REPEAT"/>
    <property type="match status" value="1"/>
</dbReference>
<proteinExistence type="predicted"/>
<dbReference type="EMBL" id="HBUE01015152">
    <property type="protein sequence ID" value="CAG6450183.1"/>
    <property type="molecule type" value="Transcribed_RNA"/>
</dbReference>
<dbReference type="Pfam" id="PF00023">
    <property type="entry name" value="Ank"/>
    <property type="match status" value="1"/>
</dbReference>
<reference evidence="2" key="1">
    <citation type="submission" date="2021-05" db="EMBL/GenBank/DDBJ databases">
        <authorList>
            <person name="Alioto T."/>
            <person name="Alioto T."/>
            <person name="Gomez Garrido J."/>
        </authorList>
    </citation>
    <scope>NUCLEOTIDE SEQUENCE</scope>
</reference>
<keyword evidence="1" id="KW-0040">ANK repeat</keyword>
<dbReference type="InterPro" id="IPR002110">
    <property type="entry name" value="Ankyrin_rpt"/>
</dbReference>
<dbReference type="EMBL" id="HBUE01015153">
    <property type="protein sequence ID" value="CAG6450186.1"/>
    <property type="molecule type" value="Transcribed_RNA"/>
</dbReference>
<dbReference type="PROSITE" id="PS50297">
    <property type="entry name" value="ANK_REP_REGION"/>
    <property type="match status" value="1"/>
</dbReference>
<dbReference type="InterPro" id="IPR036770">
    <property type="entry name" value="Ankyrin_rpt-contain_sf"/>
</dbReference>
<dbReference type="EMBL" id="HBUE01015151">
    <property type="protein sequence ID" value="CAG6450181.1"/>
    <property type="molecule type" value="Transcribed_RNA"/>
</dbReference>
<dbReference type="EMBL" id="HBUE01015155">
    <property type="protein sequence ID" value="CAG6450188.1"/>
    <property type="molecule type" value="Transcribed_RNA"/>
</dbReference>
<evidence type="ECO:0000256" key="1">
    <source>
        <dbReference type="PROSITE-ProRule" id="PRU00023"/>
    </source>
</evidence>
<dbReference type="EMBL" id="HBUE01015159">
    <property type="protein sequence ID" value="CAG6450195.1"/>
    <property type="molecule type" value="Transcribed_RNA"/>
</dbReference>
<name>A0A8D8A4H4_CULPI</name>
<dbReference type="EMBL" id="HBUE01015156">
    <property type="protein sequence ID" value="CAG6450190.1"/>
    <property type="molecule type" value="Transcribed_RNA"/>
</dbReference>
<feature type="repeat" description="ANK" evidence="1">
    <location>
        <begin position="39"/>
        <end position="71"/>
    </location>
</feature>
<dbReference type="EMBL" id="HBUE01015157">
    <property type="protein sequence ID" value="CAG6450192.1"/>
    <property type="molecule type" value="Transcribed_RNA"/>
</dbReference>
<dbReference type="Gene3D" id="1.25.40.20">
    <property type="entry name" value="Ankyrin repeat-containing domain"/>
    <property type="match status" value="1"/>
</dbReference>
<sequence length="199" mass="22541">MNNKQMPLLMGAIDKSDVQEIENLLNTFADLIIIDKNVKIETPLHRAVTIGNADVVRLFLAKGAYNEAKNADNKTPFELCSHLDDQQKQAIEAVFNDYFKNTFIKRPGTAAVGQFYETKLLTMVLFRLLHDPLIEDFYLGNNLDDAGAFDDVVFRTIVEGNNEVNLVEVFEIFDSSWRAATTRNRRNGEVSERFLCAAC</sequence>
<protein>
    <submittedName>
        <fullName evidence="2">(northern house mosquito) hypothetical protein</fullName>
    </submittedName>
</protein>
<dbReference type="EMBL" id="HBUE01015146">
    <property type="protein sequence ID" value="CAG6450175.1"/>
    <property type="molecule type" value="Transcribed_RNA"/>
</dbReference>
<organism evidence="2">
    <name type="scientific">Culex pipiens</name>
    <name type="common">House mosquito</name>
    <dbReference type="NCBI Taxonomy" id="7175"/>
    <lineage>
        <taxon>Eukaryota</taxon>
        <taxon>Metazoa</taxon>
        <taxon>Ecdysozoa</taxon>
        <taxon>Arthropoda</taxon>
        <taxon>Hexapoda</taxon>
        <taxon>Insecta</taxon>
        <taxon>Pterygota</taxon>
        <taxon>Neoptera</taxon>
        <taxon>Endopterygota</taxon>
        <taxon>Diptera</taxon>
        <taxon>Nematocera</taxon>
        <taxon>Culicoidea</taxon>
        <taxon>Culicidae</taxon>
        <taxon>Culicinae</taxon>
        <taxon>Culicini</taxon>
        <taxon>Culex</taxon>
        <taxon>Culex</taxon>
    </lineage>
</organism>